<evidence type="ECO:0000313" key="2">
    <source>
        <dbReference type="EMBL" id="CAH8354449.1"/>
    </source>
</evidence>
<name>A0ABC8KC73_ERUVS</name>
<proteinExistence type="predicted"/>
<keyword evidence="3" id="KW-1185">Reference proteome</keyword>
<evidence type="ECO:0000256" key="1">
    <source>
        <dbReference type="SAM" id="Phobius"/>
    </source>
</evidence>
<feature type="transmembrane region" description="Helical" evidence="1">
    <location>
        <begin position="7"/>
        <end position="28"/>
    </location>
</feature>
<keyword evidence="1" id="KW-1133">Transmembrane helix</keyword>
<accession>A0ABC8KC73</accession>
<evidence type="ECO:0000313" key="3">
    <source>
        <dbReference type="Proteomes" id="UP001642260"/>
    </source>
</evidence>
<reference evidence="2 3" key="1">
    <citation type="submission" date="2022-03" db="EMBL/GenBank/DDBJ databases">
        <authorList>
            <person name="Macdonald S."/>
            <person name="Ahmed S."/>
            <person name="Newling K."/>
        </authorList>
    </citation>
    <scope>NUCLEOTIDE SEQUENCE [LARGE SCALE GENOMIC DNA]</scope>
</reference>
<organism evidence="2 3">
    <name type="scientific">Eruca vesicaria subsp. sativa</name>
    <name type="common">Garden rocket</name>
    <name type="synonym">Eruca sativa</name>
    <dbReference type="NCBI Taxonomy" id="29727"/>
    <lineage>
        <taxon>Eukaryota</taxon>
        <taxon>Viridiplantae</taxon>
        <taxon>Streptophyta</taxon>
        <taxon>Embryophyta</taxon>
        <taxon>Tracheophyta</taxon>
        <taxon>Spermatophyta</taxon>
        <taxon>Magnoliopsida</taxon>
        <taxon>eudicotyledons</taxon>
        <taxon>Gunneridae</taxon>
        <taxon>Pentapetalae</taxon>
        <taxon>rosids</taxon>
        <taxon>malvids</taxon>
        <taxon>Brassicales</taxon>
        <taxon>Brassicaceae</taxon>
        <taxon>Brassiceae</taxon>
        <taxon>Eruca</taxon>
    </lineage>
</organism>
<dbReference type="Proteomes" id="UP001642260">
    <property type="component" value="Unassembled WGS sequence"/>
</dbReference>
<keyword evidence="1" id="KW-0472">Membrane</keyword>
<dbReference type="EMBL" id="CAKOAT010192932">
    <property type="protein sequence ID" value="CAH8354449.1"/>
    <property type="molecule type" value="Genomic_DNA"/>
</dbReference>
<dbReference type="AlphaFoldDB" id="A0ABC8KC73"/>
<evidence type="ECO:0008006" key="4">
    <source>
        <dbReference type="Google" id="ProtNLM"/>
    </source>
</evidence>
<protein>
    <recommendedName>
        <fullName evidence="4">Transmembrane protein</fullName>
    </recommendedName>
</protein>
<sequence length="62" mass="6945">MGFRRTSLVLYILFIYYLQHSLIFMSSLPPSADTNHESVPSSASESDVVGYEGKTQELAFVN</sequence>
<keyword evidence="1" id="KW-0812">Transmembrane</keyword>
<comment type="caution">
    <text evidence="2">The sequence shown here is derived from an EMBL/GenBank/DDBJ whole genome shotgun (WGS) entry which is preliminary data.</text>
</comment>
<gene>
    <name evidence="2" type="ORF">ERUC_LOCUS20204</name>
</gene>